<dbReference type="SMART" id="SM00028">
    <property type="entry name" value="TPR"/>
    <property type="match status" value="3"/>
</dbReference>
<keyword evidence="4 5" id="KW-0802">TPR repeat</keyword>
<dbReference type="GO" id="GO:0051879">
    <property type="term" value="F:Hsp90 protein binding"/>
    <property type="evidence" value="ECO:0007669"/>
    <property type="project" value="TreeGrafter"/>
</dbReference>
<evidence type="ECO:0000256" key="5">
    <source>
        <dbReference type="PROSITE-ProRule" id="PRU00339"/>
    </source>
</evidence>
<dbReference type="PANTHER" id="PTHR22904:SF523">
    <property type="entry name" value="STRESS-INDUCED-PHOSPHOPROTEIN 1"/>
    <property type="match status" value="1"/>
</dbReference>
<dbReference type="AlphaFoldDB" id="A0A9D4VCE7"/>
<feature type="repeat" description="TPR" evidence="5">
    <location>
        <begin position="77"/>
        <end position="110"/>
    </location>
</feature>
<keyword evidence="7" id="KW-1185">Reference proteome</keyword>
<evidence type="ECO:0000313" key="7">
    <source>
        <dbReference type="Proteomes" id="UP000886520"/>
    </source>
</evidence>
<reference evidence="6" key="1">
    <citation type="submission" date="2021-01" db="EMBL/GenBank/DDBJ databases">
        <title>Adiantum capillus-veneris genome.</title>
        <authorList>
            <person name="Fang Y."/>
            <person name="Liao Q."/>
        </authorList>
    </citation>
    <scope>NUCLEOTIDE SEQUENCE</scope>
    <source>
        <strain evidence="6">H3</strain>
        <tissue evidence="6">Leaf</tissue>
    </source>
</reference>
<dbReference type="Proteomes" id="UP000886520">
    <property type="component" value="Chromosome 1"/>
</dbReference>
<dbReference type="Pfam" id="PF13432">
    <property type="entry name" value="TPR_16"/>
    <property type="match status" value="1"/>
</dbReference>
<accession>A0A9D4VCE7</accession>
<evidence type="ECO:0000256" key="4">
    <source>
        <dbReference type="ARBA" id="ARBA00022803"/>
    </source>
</evidence>
<dbReference type="FunFam" id="1.25.40.10:FF:000020">
    <property type="entry name" value="Stress-induced phosphoprotein 1"/>
    <property type="match status" value="1"/>
</dbReference>
<dbReference type="InterPro" id="IPR019734">
    <property type="entry name" value="TPR_rpt"/>
</dbReference>
<dbReference type="InterPro" id="IPR011990">
    <property type="entry name" value="TPR-like_helical_dom_sf"/>
</dbReference>
<gene>
    <name evidence="6" type="ORF">GOP47_0000109</name>
</gene>
<evidence type="ECO:0000256" key="1">
    <source>
        <dbReference type="ARBA" id="ARBA00004496"/>
    </source>
</evidence>
<dbReference type="PANTHER" id="PTHR22904">
    <property type="entry name" value="TPR REPEAT CONTAINING PROTEIN"/>
    <property type="match status" value="1"/>
</dbReference>
<evidence type="ECO:0000313" key="6">
    <source>
        <dbReference type="EMBL" id="KAI5083940.1"/>
    </source>
</evidence>
<evidence type="ECO:0000256" key="3">
    <source>
        <dbReference type="ARBA" id="ARBA00022737"/>
    </source>
</evidence>
<sequence length="319" mass="35538">MAASSEEQAASLKEQGNSLFKAGNFLKAAALYTQAIKADPSNATLYSNRSAAFLSLLKVTKALADAEMTIQLKPTWEKGYFRKGCVLEAMDRLDEALAAYKEALQQNPQSSEVATKIKRLSQLIRDKKRTQDKLAAKGIAKGDKCLNLDSLKADLASKVINDKIVENIYKFIKDLFESAVKDWCEKSGKLDARVYFYTEKRKEITEETVPIVAVDKAFESPDTLSSCVSFLRQHVLDTSSVAACLIVPKQSISFPQVWKGQGSRKWKHSQSDGFFLQLELSAFRRIWFIPCGSENGQPVCRNAEPLDIDAHAVIAPLFR</sequence>
<feature type="repeat" description="TPR" evidence="5">
    <location>
        <begin position="9"/>
        <end position="42"/>
    </location>
</feature>
<dbReference type="GO" id="GO:0005737">
    <property type="term" value="C:cytoplasm"/>
    <property type="evidence" value="ECO:0007669"/>
    <property type="project" value="UniProtKB-SubCell"/>
</dbReference>
<name>A0A9D4VCE7_ADICA</name>
<dbReference type="Gene3D" id="1.25.40.10">
    <property type="entry name" value="Tetratricopeptide repeat domain"/>
    <property type="match status" value="1"/>
</dbReference>
<protein>
    <submittedName>
        <fullName evidence="6">Uncharacterized protein</fullName>
    </submittedName>
</protein>
<comment type="caution">
    <text evidence="6">The sequence shown here is derived from an EMBL/GenBank/DDBJ whole genome shotgun (WGS) entry which is preliminary data.</text>
</comment>
<dbReference type="Pfam" id="PF00515">
    <property type="entry name" value="TPR_1"/>
    <property type="match status" value="1"/>
</dbReference>
<keyword evidence="3" id="KW-0677">Repeat</keyword>
<proteinExistence type="predicted"/>
<dbReference type="EMBL" id="JABFUD020000001">
    <property type="protein sequence ID" value="KAI5083940.1"/>
    <property type="molecule type" value="Genomic_DNA"/>
</dbReference>
<dbReference type="OrthoDB" id="2423701at2759"/>
<keyword evidence="2" id="KW-0963">Cytoplasm</keyword>
<dbReference type="PROSITE" id="PS50005">
    <property type="entry name" value="TPR"/>
    <property type="match status" value="2"/>
</dbReference>
<dbReference type="SUPFAM" id="SSF48452">
    <property type="entry name" value="TPR-like"/>
    <property type="match status" value="1"/>
</dbReference>
<evidence type="ECO:0000256" key="2">
    <source>
        <dbReference type="ARBA" id="ARBA00022490"/>
    </source>
</evidence>
<organism evidence="6 7">
    <name type="scientific">Adiantum capillus-veneris</name>
    <name type="common">Maidenhair fern</name>
    <dbReference type="NCBI Taxonomy" id="13818"/>
    <lineage>
        <taxon>Eukaryota</taxon>
        <taxon>Viridiplantae</taxon>
        <taxon>Streptophyta</taxon>
        <taxon>Embryophyta</taxon>
        <taxon>Tracheophyta</taxon>
        <taxon>Polypodiopsida</taxon>
        <taxon>Polypodiidae</taxon>
        <taxon>Polypodiales</taxon>
        <taxon>Pteridineae</taxon>
        <taxon>Pteridaceae</taxon>
        <taxon>Vittarioideae</taxon>
        <taxon>Adiantum</taxon>
    </lineage>
</organism>
<comment type="subcellular location">
    <subcellularLocation>
        <location evidence="1">Cytoplasm</location>
    </subcellularLocation>
</comment>